<dbReference type="EMBL" id="JBCGDP010000041">
    <property type="protein sequence ID" value="MEM0578768.1"/>
    <property type="molecule type" value="Genomic_DNA"/>
</dbReference>
<feature type="transmembrane region" description="Helical" evidence="1">
    <location>
        <begin position="43"/>
        <end position="62"/>
    </location>
</feature>
<dbReference type="NCBIfam" id="TIGR01451">
    <property type="entry name" value="B_ant_repeat"/>
    <property type="match status" value="1"/>
</dbReference>
<dbReference type="RefSeq" id="WP_342693571.1">
    <property type="nucleotide sequence ID" value="NZ_JBCGDP010000041.1"/>
</dbReference>
<gene>
    <name evidence="2" type="ORF">WFZ86_19860</name>
</gene>
<proteinExistence type="predicted"/>
<dbReference type="InterPro" id="IPR047589">
    <property type="entry name" value="DUF11_rpt"/>
</dbReference>
<comment type="caution">
    <text evidence="2">The sequence shown here is derived from an EMBL/GenBank/DDBJ whole genome shotgun (WGS) entry which is preliminary data.</text>
</comment>
<evidence type="ECO:0000313" key="3">
    <source>
        <dbReference type="Proteomes" id="UP001468798"/>
    </source>
</evidence>
<reference evidence="2 3" key="1">
    <citation type="submission" date="2024-03" db="EMBL/GenBank/DDBJ databases">
        <title>Two novel species of the genus Flavobacterium exhibiting potentially degradation of complex polysaccharides.</title>
        <authorList>
            <person name="Lian X."/>
        </authorList>
    </citation>
    <scope>NUCLEOTIDE SEQUENCE [LARGE SCALE GENOMIC DNA]</scope>
    <source>
        <strain evidence="2 3">N6</strain>
    </source>
</reference>
<organism evidence="2 3">
    <name type="scientific">Flavobacterium polysaccharolyticum</name>
    <dbReference type="NCBI Taxonomy" id="3133148"/>
    <lineage>
        <taxon>Bacteria</taxon>
        <taxon>Pseudomonadati</taxon>
        <taxon>Bacteroidota</taxon>
        <taxon>Flavobacteriia</taxon>
        <taxon>Flavobacteriales</taxon>
        <taxon>Flavobacteriaceae</taxon>
        <taxon>Flavobacterium</taxon>
    </lineage>
</organism>
<evidence type="ECO:0000313" key="2">
    <source>
        <dbReference type="EMBL" id="MEM0578768.1"/>
    </source>
</evidence>
<keyword evidence="3" id="KW-1185">Reference proteome</keyword>
<sequence length="2072" mass="221053">MKKPTILQLLFLECSMHISKNVSLLFKTNALAIPSTQQSKKRFLSYAMAMIGILLFITQGSYGQVGRTFSPRLPGGNMRIKGDVVFVGNSILSATTYPDIRNGVPDPRNVNPTFSAADPNGIPTNLAALTAEANKNFDILVNNNGLNQEYVDIDSDPNTFSSSRADLNINQSCKRIVYAGLYWTAIYPYERSTNSGSNTQGTARRNDWNQIKFKLPGATNYIDIVADNNPDPVGDEDDIIYDSNSAVTKLPNTPYACYKNVTKMIQDLAEPNGQYFVANVRAAKGKKSTGSMAGWTLVIIYESPDLPSRYISTFDGFVGITSTLGNIDFTVNGFRTLPAPLPVRATIGVAAQEGEARLYGDDLLIRANSRPTFTFVNNSLNPLNNVFNSSITVPTTTPPFSANVNTRVPNSLNTLGFDMDLINVDNPNNAVIPNGEVGARFRLTSTSDTYAAYLTTFAVDIIEPKIVLTKVVKNTAGVDIGNQNVTLGDYLNYEIGFRNVGNDDADQFTIKDILPINILFDENSIVIPNNSGITHDYDQATRTLIFTIPRDLVRINGNQWFIKFGVQVVPNCNDLSDACSDRVQNQAFATYRGVTNPSVITDDPSISGFGNCNLAVASPTNFLVGVDGCKYSKKYQLCGSSVAISAANGYNTYEWSLSPFVNGVATGPIIGTTRTITVTSVGTYYVRNTALAPCISIDETITVEPFGATVVNPVRIPTADEIVICPNNNKPLPNIYLCGANRFIQTGISDTADIIWERSSCPLVPNTVCADESNACTWTQVATGPNYNVGDQGQYRITLRYTNGCFNRYFFNVYQNDLKPTATSRDIICTTNGEIVVGTPAVGSGYEYSLDGITYQSSNILPITTPNIYTVYIRATSNLANPCVFPIPGIQIRQRDFTVTTTVNNPLCNGGKGSVKLAANDVRAQYFFEIFNASGVSVSKVGPIVSNDYTFNNLNPGRYTVNVKTDDFCDYTGIVTLIEPDVLTATAAITKALTCENGEITVTPTGGTGPFTYFVNSTTDFQGSPIIDVSTSGTYNIRVVDFNNCEFTLAPITINATPKPVFTVNKTDVLCYGANTGEIRFNVTNANGYTLAYSIDNGTTYVANGTFSNLAPGSYTPILRYSLNGVDCFDPQTAITITQPATALTASAGVSELAGCGPAREGKVRITNPQGGVPPYEYSFDNQATWVTVNDAYKAPGSYTLYIRDANQCVFSAPVTVDPEPAEPVINATPQIDFNCDGTATSTVTVANPGGISYTYDYYLDGAINTNVPSNVFLNVTPGTHAIKVEYKLNTVTTFSNLLFEDFGRGEDTRSPGINSAYCWEIQDSVGDCIRTPADWHPWLMNDGDYVVTKALHPDHFNDFNWFLPSDHTKVLNNTPAITDGRFLAVNIGSTIPVGAILYSKTINDIIPNQPINVSLYMFNLLKRTNNLPSPQLTVRLTRGGSVIATQVMPSIPRDEVWHSTTDLAGGTVLTLNPGNNTSLEFEIISNSTVVNGNDLAIDDISVYQLPKTCLSSKDFTIVVPTGRAFNAQIAGTKNVTCSGLSNGEITISAENYDSTGFQYSTNNGATWTTSTTSPVTVTNLAGALYKVIVRPVGSSVAACAKPFDVTINTPTAVTLSASVTQLATCTTGATITAIGGGGTPTYEYELRQSNGTTVVTAFSNNGGVFINVPVGNYTVFVRDANGCTNPTGVGVNVSSPPTLSATLAATTDYCYTTANPATLDVTVTGGVGPFTYKLNTNAAVSSASTSYSFANVAPGTHTIVVTDSNNCTTTISNIVIAPQIGLTVSLINDLTCLVNASIGNPMVSDGNGTPYSYTVSYNGGAATAVTSFPYTATQAGTYVFTVSDSRGCPATSNTITVTDKTIPTISTNKTDITCNNANDGTITVTAASGFTSAYTYAIKLNSAATYTTQTTNQFTGLIAGTYNVKVIDSKGCESAVSNVTINNPAPIAVNATLTTPFSCSPTNTKQAALITVTPTGGTGGYTYSYNNGTSFGPNNTLTVNDNGLTQNINIIVRDGNGCSSPVQVVTLAPLNPPTDLSFANASVTCTSPTTSVTLTATNGVGALQYETIAPS</sequence>
<keyword evidence="1" id="KW-0812">Transmembrane</keyword>
<feature type="non-terminal residue" evidence="2">
    <location>
        <position position="2072"/>
    </location>
</feature>
<dbReference type="Pfam" id="PF13573">
    <property type="entry name" value="SprB"/>
    <property type="match status" value="3"/>
</dbReference>
<accession>A0ABU9NTU8</accession>
<keyword evidence="1" id="KW-0472">Membrane</keyword>
<dbReference type="Gene3D" id="2.60.40.740">
    <property type="match status" value="1"/>
</dbReference>
<evidence type="ECO:0000256" key="1">
    <source>
        <dbReference type="SAM" id="Phobius"/>
    </source>
</evidence>
<name>A0ABU9NTU8_9FLAO</name>
<dbReference type="InterPro" id="IPR025667">
    <property type="entry name" value="SprB_repeat"/>
</dbReference>
<protein>
    <submittedName>
        <fullName evidence="2">SprB repeat-containing protein</fullName>
    </submittedName>
</protein>
<dbReference type="Proteomes" id="UP001468798">
    <property type="component" value="Unassembled WGS sequence"/>
</dbReference>
<keyword evidence="1" id="KW-1133">Transmembrane helix</keyword>